<proteinExistence type="inferred from homology"/>
<accession>E8JQ57</accession>
<evidence type="ECO:0000256" key="3">
    <source>
        <dbReference type="ARBA" id="ARBA00022642"/>
    </source>
</evidence>
<dbReference type="UniPathway" id="UPA00253">
    <property type="reaction ID" value="UER00332"/>
</dbReference>
<dbReference type="NCBIfam" id="TIGR00482">
    <property type="entry name" value="nicotinate (nicotinamide) nucleotide adenylyltransferase"/>
    <property type="match status" value="1"/>
</dbReference>
<dbReference type="FunFam" id="3.40.50.620:FF:000079">
    <property type="entry name" value="Probable nicotinate-nucleotide adenylyltransferase"/>
    <property type="match status" value="1"/>
</dbReference>
<dbReference type="Proteomes" id="UP000005699">
    <property type="component" value="Unassembled WGS sequence"/>
</dbReference>
<evidence type="ECO:0000256" key="4">
    <source>
        <dbReference type="ARBA" id="ARBA00022679"/>
    </source>
</evidence>
<keyword evidence="3 10" id="KW-0662">Pyridine nucleotide biosynthesis</keyword>
<evidence type="ECO:0000256" key="8">
    <source>
        <dbReference type="ARBA" id="ARBA00023027"/>
    </source>
</evidence>
<name>E8JQ57_STREI</name>
<dbReference type="HOGENOM" id="CLU_069765_3_1_9"/>
<sequence>MQSSEVVELALELLTPFTKVELEKKVKDKNRKQIGILGGNFNPVHNAHLVVADQVRQQLSLDKVLLMPEYEPPHLDKKDTIDEKHRLKMLELAIEGVDGLGIETIELERKGVSYTYDTMKLLIEKNPDVDYYFIIGADMVDYLPKWYKVDELIKMVQFIGVQRPKYKAGTSYPVIWVDVPMMDISSSLIRHHFENGCRPNFLMPEAVIDYIEKEGLYRGL</sequence>
<dbReference type="InterPro" id="IPR014729">
    <property type="entry name" value="Rossmann-like_a/b/a_fold"/>
</dbReference>
<evidence type="ECO:0000256" key="6">
    <source>
        <dbReference type="ARBA" id="ARBA00022741"/>
    </source>
</evidence>
<evidence type="ECO:0000256" key="10">
    <source>
        <dbReference type="HAMAP-Rule" id="MF_00244"/>
    </source>
</evidence>
<keyword evidence="4 10" id="KW-0808">Transferase</keyword>
<dbReference type="HAMAP" id="MF_00244">
    <property type="entry name" value="NaMN_adenylyltr"/>
    <property type="match status" value="1"/>
</dbReference>
<keyword evidence="8 10" id="KW-0520">NAD</keyword>
<dbReference type="SUPFAM" id="SSF52374">
    <property type="entry name" value="Nucleotidylyl transferase"/>
    <property type="match status" value="1"/>
</dbReference>
<evidence type="ECO:0000259" key="11">
    <source>
        <dbReference type="Pfam" id="PF01467"/>
    </source>
</evidence>
<comment type="similarity">
    <text evidence="10">Belongs to the NadD family.</text>
</comment>
<dbReference type="EC" id="2.7.7.18" evidence="10"/>
<organism evidence="12 13">
    <name type="scientific">Streptococcus equinus ATCC 9812</name>
    <dbReference type="NCBI Taxonomy" id="525379"/>
    <lineage>
        <taxon>Bacteria</taxon>
        <taxon>Bacillati</taxon>
        <taxon>Bacillota</taxon>
        <taxon>Bacilli</taxon>
        <taxon>Lactobacillales</taxon>
        <taxon>Streptococcaceae</taxon>
        <taxon>Streptococcus</taxon>
    </lineage>
</organism>
<dbReference type="NCBIfam" id="NF000840">
    <property type="entry name" value="PRK00071.1-3"/>
    <property type="match status" value="1"/>
</dbReference>
<dbReference type="GO" id="GO:0004515">
    <property type="term" value="F:nicotinate-nucleotide adenylyltransferase activity"/>
    <property type="evidence" value="ECO:0007669"/>
    <property type="project" value="UniProtKB-UniRule"/>
</dbReference>
<evidence type="ECO:0000256" key="9">
    <source>
        <dbReference type="ARBA" id="ARBA00048721"/>
    </source>
</evidence>
<comment type="pathway">
    <text evidence="2 10">Cofactor biosynthesis; NAD(+) biosynthesis; deamido-NAD(+) from nicotinate D-ribonucleotide: step 1/1.</text>
</comment>
<dbReference type="GO" id="GO:0005524">
    <property type="term" value="F:ATP binding"/>
    <property type="evidence" value="ECO:0007669"/>
    <property type="project" value="UniProtKB-KW"/>
</dbReference>
<dbReference type="EMBL" id="AEVB01000034">
    <property type="protein sequence ID" value="EFW88670.1"/>
    <property type="molecule type" value="Genomic_DNA"/>
</dbReference>
<comment type="catalytic activity">
    <reaction evidence="9 10">
        <text>nicotinate beta-D-ribonucleotide + ATP + H(+) = deamido-NAD(+) + diphosphate</text>
        <dbReference type="Rhea" id="RHEA:22860"/>
        <dbReference type="ChEBI" id="CHEBI:15378"/>
        <dbReference type="ChEBI" id="CHEBI:30616"/>
        <dbReference type="ChEBI" id="CHEBI:33019"/>
        <dbReference type="ChEBI" id="CHEBI:57502"/>
        <dbReference type="ChEBI" id="CHEBI:58437"/>
        <dbReference type="EC" id="2.7.7.18"/>
    </reaction>
</comment>
<comment type="caution">
    <text evidence="12">The sequence shown here is derived from an EMBL/GenBank/DDBJ whole genome shotgun (WGS) entry which is preliminary data.</text>
</comment>
<keyword evidence="6 10" id="KW-0547">Nucleotide-binding</keyword>
<protein>
    <recommendedName>
        <fullName evidence="10">Probable nicotinate-nucleotide adenylyltransferase</fullName>
        <ecNumber evidence="10">2.7.7.18</ecNumber>
    </recommendedName>
    <alternativeName>
        <fullName evidence="10">Deamido-NAD(+) diphosphorylase</fullName>
    </alternativeName>
    <alternativeName>
        <fullName evidence="10">Deamido-NAD(+) pyrophosphorylase</fullName>
    </alternativeName>
    <alternativeName>
        <fullName evidence="10">Nicotinate mononucleotide adenylyltransferase</fullName>
        <shortName evidence="10">NaMN adenylyltransferase</shortName>
    </alternativeName>
</protein>
<dbReference type="GO" id="GO:0009435">
    <property type="term" value="P:NAD+ biosynthetic process"/>
    <property type="evidence" value="ECO:0007669"/>
    <property type="project" value="UniProtKB-UniRule"/>
</dbReference>
<keyword evidence="5 10" id="KW-0548">Nucleotidyltransferase</keyword>
<evidence type="ECO:0000256" key="7">
    <source>
        <dbReference type="ARBA" id="ARBA00022840"/>
    </source>
</evidence>
<gene>
    <name evidence="10 12" type="primary">nadD</name>
    <name evidence="12" type="ORF">HMPREF0819_1130</name>
</gene>
<dbReference type="PANTHER" id="PTHR39321:SF3">
    <property type="entry name" value="PHOSPHOPANTETHEINE ADENYLYLTRANSFERASE"/>
    <property type="match status" value="1"/>
</dbReference>
<evidence type="ECO:0000313" key="12">
    <source>
        <dbReference type="EMBL" id="EFW88670.1"/>
    </source>
</evidence>
<dbReference type="Gene3D" id="3.40.50.620">
    <property type="entry name" value="HUPs"/>
    <property type="match status" value="1"/>
</dbReference>
<evidence type="ECO:0000256" key="5">
    <source>
        <dbReference type="ARBA" id="ARBA00022695"/>
    </source>
</evidence>
<dbReference type="eggNOG" id="COG1057">
    <property type="taxonomic scope" value="Bacteria"/>
</dbReference>
<dbReference type="InterPro" id="IPR005248">
    <property type="entry name" value="NadD/NMNAT"/>
</dbReference>
<dbReference type="AlphaFoldDB" id="E8JQ57"/>
<keyword evidence="7 10" id="KW-0067">ATP-binding</keyword>
<comment type="function">
    <text evidence="1 10">Catalyzes the reversible adenylation of nicotinate mononucleotide (NaMN) to nicotinic acid adenine dinucleotide (NaAD).</text>
</comment>
<reference evidence="12 13" key="1">
    <citation type="submission" date="2010-12" db="EMBL/GenBank/DDBJ databases">
        <authorList>
            <person name="Muzny D."/>
            <person name="Qin X."/>
            <person name="Deng J."/>
            <person name="Jiang H."/>
            <person name="Liu Y."/>
            <person name="Qu J."/>
            <person name="Song X.-Z."/>
            <person name="Zhang L."/>
            <person name="Thornton R."/>
            <person name="Coyle M."/>
            <person name="Francisco L."/>
            <person name="Jackson L."/>
            <person name="Javaid M."/>
            <person name="Korchina V."/>
            <person name="Kovar C."/>
            <person name="Mata R."/>
            <person name="Mathew T."/>
            <person name="Ngo R."/>
            <person name="Nguyen L."/>
            <person name="Nguyen N."/>
            <person name="Okwuonu G."/>
            <person name="Ongeri F."/>
            <person name="Pham C."/>
            <person name="Simmons D."/>
            <person name="Wilczek-Boney K."/>
            <person name="Hale W."/>
            <person name="Jakkamsetti A."/>
            <person name="Pham P."/>
            <person name="Ruth R."/>
            <person name="San Lucas F."/>
            <person name="Warren J."/>
            <person name="Zhang J."/>
            <person name="Zhao Z."/>
            <person name="Zhou C."/>
            <person name="Zhu D."/>
            <person name="Lee S."/>
            <person name="Bess C."/>
            <person name="Blankenburg K."/>
            <person name="Forbes L."/>
            <person name="Fu Q."/>
            <person name="Gubbala S."/>
            <person name="Hirani K."/>
            <person name="Jayaseelan J.C."/>
            <person name="Lara F."/>
            <person name="Munidasa M."/>
            <person name="Palculict T."/>
            <person name="Patil S."/>
            <person name="Pu L.-L."/>
            <person name="Saada N."/>
            <person name="Tang L."/>
            <person name="Weissenberger G."/>
            <person name="Zhu Y."/>
            <person name="Hemphill L."/>
            <person name="Shang Y."/>
            <person name="Youmans B."/>
            <person name="Ayvaz T."/>
            <person name="Ross M."/>
            <person name="Santibanez J."/>
            <person name="Aqrawi P."/>
            <person name="Gross S."/>
            <person name="Joshi V."/>
            <person name="Fowler G."/>
            <person name="Nazareth L."/>
            <person name="Reid J."/>
            <person name="Worley K."/>
            <person name="Petrosino J."/>
            <person name="Highlander S."/>
            <person name="Gibbs R."/>
        </authorList>
    </citation>
    <scope>NUCLEOTIDE SEQUENCE [LARGE SCALE GENOMIC DNA]</scope>
    <source>
        <strain evidence="12 13">ATCC 9812</strain>
    </source>
</reference>
<dbReference type="Pfam" id="PF01467">
    <property type="entry name" value="CTP_transf_like"/>
    <property type="match status" value="1"/>
</dbReference>
<dbReference type="NCBIfam" id="NF000841">
    <property type="entry name" value="PRK00071.1-4"/>
    <property type="match status" value="1"/>
</dbReference>
<evidence type="ECO:0000256" key="1">
    <source>
        <dbReference type="ARBA" id="ARBA00002324"/>
    </source>
</evidence>
<feature type="domain" description="Cytidyltransferase-like" evidence="11">
    <location>
        <begin position="36"/>
        <end position="191"/>
    </location>
</feature>
<dbReference type="CDD" id="cd02165">
    <property type="entry name" value="NMNAT"/>
    <property type="match status" value="1"/>
</dbReference>
<evidence type="ECO:0000256" key="2">
    <source>
        <dbReference type="ARBA" id="ARBA00005019"/>
    </source>
</evidence>
<dbReference type="NCBIfam" id="TIGR00125">
    <property type="entry name" value="cyt_tran_rel"/>
    <property type="match status" value="1"/>
</dbReference>
<dbReference type="InterPro" id="IPR004821">
    <property type="entry name" value="Cyt_trans-like"/>
</dbReference>
<dbReference type="PANTHER" id="PTHR39321">
    <property type="entry name" value="NICOTINATE-NUCLEOTIDE ADENYLYLTRANSFERASE-RELATED"/>
    <property type="match status" value="1"/>
</dbReference>
<evidence type="ECO:0000313" key="13">
    <source>
        <dbReference type="Proteomes" id="UP000005699"/>
    </source>
</evidence>